<dbReference type="Proteomes" id="UP000326112">
    <property type="component" value="Unassembled WGS sequence"/>
</dbReference>
<dbReference type="Pfam" id="PF18862">
    <property type="entry name" value="ApeA_NTD1"/>
    <property type="match status" value="1"/>
</dbReference>
<sequence length="159" mass="17792">MRVSEPTVKNGFFFTPTEPDKRYPGILKILDGGRIELHLTSDENAFVSFDEMFIGRLIGKIEGGYTTLEDCSYETMNLSLGGGAATSLITARIAYIGMGMPEECQFDQFEFAVDELSEWYGKSAFRPILGMKPSDCVIDFGMRRLSHATCRRVSYLRSG</sequence>
<protein>
    <recommendedName>
        <fullName evidence="1">ApeA N-terminal domain-containing protein</fullName>
    </recommendedName>
</protein>
<dbReference type="InterPro" id="IPR041223">
    <property type="entry name" value="ApeA_NTD"/>
</dbReference>
<comment type="caution">
    <text evidence="2">The sequence shown here is derived from an EMBL/GenBank/DDBJ whole genome shotgun (WGS) entry which is preliminary data.</text>
</comment>
<evidence type="ECO:0000313" key="2">
    <source>
        <dbReference type="EMBL" id="MPR02504.1"/>
    </source>
</evidence>
<evidence type="ECO:0000313" key="3">
    <source>
        <dbReference type="Proteomes" id="UP000326112"/>
    </source>
</evidence>
<dbReference type="EMBL" id="VUAZ01000055">
    <property type="protein sequence ID" value="MPR02504.1"/>
    <property type="molecule type" value="Genomic_DNA"/>
</dbReference>
<organism evidence="2 3">
    <name type="scientific">Pseudomonas kitaguniensis</name>
    <dbReference type="NCBI Taxonomy" id="2607908"/>
    <lineage>
        <taxon>Bacteria</taxon>
        <taxon>Pseudomonadati</taxon>
        <taxon>Pseudomonadota</taxon>
        <taxon>Gammaproteobacteria</taxon>
        <taxon>Pseudomonadales</taxon>
        <taxon>Pseudomonadaceae</taxon>
        <taxon>Pseudomonas</taxon>
    </lineage>
</organism>
<accession>A0A5N7KJY0</accession>
<proteinExistence type="predicted"/>
<reference evidence="2 3" key="2">
    <citation type="journal article" date="2023" name="Plant Pathol.">
        <title>Dismantling and reorganizing Pseudomonas marginalis sensu#lato.</title>
        <authorList>
            <person name="Sawada H."/>
            <person name="Fujikawa T."/>
            <person name="Satou M."/>
        </authorList>
    </citation>
    <scope>NUCLEOTIDE SEQUENCE [LARGE SCALE GENOMIC DNA]</scope>
    <source>
        <strain evidence="2 3">MAFF 212408</strain>
    </source>
</reference>
<dbReference type="RefSeq" id="WP_152746500.1">
    <property type="nucleotide sequence ID" value="NZ_VUAZ01000055.1"/>
</dbReference>
<gene>
    <name evidence="2" type="ORF">F0169_10740</name>
</gene>
<reference evidence="2 3" key="1">
    <citation type="journal article" date="2020" name="Int. J. Syst. Evol. Microbiol.">
        <title>Pseudomonas kitaguniensis sp. nov., a pathogen causing bacterial rot of Welsh onion in Japan.</title>
        <authorList>
            <person name="Sawada H."/>
            <person name="Fujikawa T."/>
            <person name="Nishiwaki Y."/>
            <person name="Horita H."/>
        </authorList>
    </citation>
    <scope>NUCLEOTIDE SEQUENCE [LARGE SCALE GENOMIC DNA]</scope>
    <source>
        <strain evidence="2 3">MAFF 212408</strain>
    </source>
</reference>
<feature type="domain" description="ApeA N-terminal" evidence="1">
    <location>
        <begin position="10"/>
        <end position="126"/>
    </location>
</feature>
<keyword evidence="3" id="KW-1185">Reference proteome</keyword>
<name>A0A5N7KJY0_9PSED</name>
<evidence type="ECO:0000259" key="1">
    <source>
        <dbReference type="Pfam" id="PF18862"/>
    </source>
</evidence>